<evidence type="ECO:0000256" key="7">
    <source>
        <dbReference type="ARBA" id="ARBA00023012"/>
    </source>
</evidence>
<gene>
    <name evidence="9" type="ORF">RBSH_00068</name>
</gene>
<keyword evidence="7" id="KW-0902">Two-component regulatory system</keyword>
<keyword evidence="5 9" id="KW-0418">Kinase</keyword>
<dbReference type="InterPro" id="IPR003594">
    <property type="entry name" value="HATPase_dom"/>
</dbReference>
<dbReference type="GO" id="GO:0004673">
    <property type="term" value="F:protein histidine kinase activity"/>
    <property type="evidence" value="ECO:0007669"/>
    <property type="project" value="UniProtKB-EC"/>
</dbReference>
<evidence type="ECO:0000313" key="9">
    <source>
        <dbReference type="EMBL" id="EKK04629.1"/>
    </source>
</evidence>
<evidence type="ECO:0000256" key="1">
    <source>
        <dbReference type="ARBA" id="ARBA00000085"/>
    </source>
</evidence>
<comment type="catalytic activity">
    <reaction evidence="1">
        <text>ATP + protein L-histidine = ADP + protein N-phospho-L-histidine.</text>
        <dbReference type="EC" id="2.7.13.3"/>
    </reaction>
</comment>
<dbReference type="EC" id="2.7.13.3" evidence="2"/>
<feature type="domain" description="Histidine kinase" evidence="8">
    <location>
        <begin position="1"/>
        <end position="177"/>
    </location>
</feature>
<name>K5DP26_RHOBT</name>
<evidence type="ECO:0000256" key="6">
    <source>
        <dbReference type="ARBA" id="ARBA00022840"/>
    </source>
</evidence>
<dbReference type="InterPro" id="IPR036890">
    <property type="entry name" value="HATPase_C_sf"/>
</dbReference>
<dbReference type="InterPro" id="IPR004358">
    <property type="entry name" value="Sig_transdc_His_kin-like_C"/>
</dbReference>
<reference evidence="9 10" key="1">
    <citation type="journal article" date="2013" name="Mar. Genomics">
        <title>Expression of sulfatases in Rhodopirellula baltica and the diversity of sulfatases in the genus Rhodopirellula.</title>
        <authorList>
            <person name="Wegner C.E."/>
            <person name="Richter-Heitmann T."/>
            <person name="Klindworth A."/>
            <person name="Klockow C."/>
            <person name="Richter M."/>
            <person name="Achstetter T."/>
            <person name="Glockner F.O."/>
            <person name="Harder J."/>
        </authorList>
    </citation>
    <scope>NUCLEOTIDE SEQUENCE [LARGE SCALE GENOMIC DNA]</scope>
    <source>
        <strain evidence="9 10">SH28</strain>
    </source>
</reference>
<organism evidence="9 10">
    <name type="scientific">Rhodopirellula baltica SH28</name>
    <dbReference type="NCBI Taxonomy" id="993517"/>
    <lineage>
        <taxon>Bacteria</taxon>
        <taxon>Pseudomonadati</taxon>
        <taxon>Planctomycetota</taxon>
        <taxon>Planctomycetia</taxon>
        <taxon>Pirellulales</taxon>
        <taxon>Pirellulaceae</taxon>
        <taxon>Rhodopirellula</taxon>
    </lineage>
</organism>
<dbReference type="PANTHER" id="PTHR43065:SF46">
    <property type="entry name" value="C4-DICARBOXYLATE TRANSPORT SENSOR PROTEIN DCTB"/>
    <property type="match status" value="1"/>
</dbReference>
<comment type="caution">
    <text evidence="9">The sequence shown here is derived from an EMBL/GenBank/DDBJ whole genome shotgun (WGS) entry which is preliminary data.</text>
</comment>
<dbReference type="GO" id="GO:0005524">
    <property type="term" value="F:ATP binding"/>
    <property type="evidence" value="ECO:0007669"/>
    <property type="project" value="UniProtKB-KW"/>
</dbReference>
<evidence type="ECO:0000256" key="4">
    <source>
        <dbReference type="ARBA" id="ARBA00022741"/>
    </source>
</evidence>
<keyword evidence="6" id="KW-0067">ATP-binding</keyword>
<dbReference type="AlphaFoldDB" id="K5DP26"/>
<dbReference type="SUPFAM" id="SSF55874">
    <property type="entry name" value="ATPase domain of HSP90 chaperone/DNA topoisomerase II/histidine kinase"/>
    <property type="match status" value="1"/>
</dbReference>
<dbReference type="PRINTS" id="PR00344">
    <property type="entry name" value="BCTRLSENSOR"/>
</dbReference>
<protein>
    <recommendedName>
        <fullName evidence="2">histidine kinase</fullName>
        <ecNumber evidence="2">2.7.13.3</ecNumber>
    </recommendedName>
</protein>
<sequence>MRVIEIVRAMKAMSHPGRQEMNETDLNMLIHQASIISRNRYKYVSELELDLSPDLPQIPAYGAELSQVFINLIVNAADAIAERKENEPELEGKITISTVENGETVEIRVKDNGTGMSEDVRSKVFNQFFTTKDVGKGTGMGLSLTYNIVSSKHNGTVRVESEPNVGSSFIVILPMDSHQSVADESDVNKSDTCRVPILN</sequence>
<dbReference type="Proteomes" id="UP000007993">
    <property type="component" value="Unassembled WGS sequence"/>
</dbReference>
<keyword evidence="3" id="KW-0808">Transferase</keyword>
<dbReference type="PROSITE" id="PS50109">
    <property type="entry name" value="HIS_KIN"/>
    <property type="match status" value="1"/>
</dbReference>
<dbReference type="Gene3D" id="3.30.565.10">
    <property type="entry name" value="Histidine kinase-like ATPase, C-terminal domain"/>
    <property type="match status" value="1"/>
</dbReference>
<evidence type="ECO:0000256" key="5">
    <source>
        <dbReference type="ARBA" id="ARBA00022777"/>
    </source>
</evidence>
<dbReference type="InterPro" id="IPR005467">
    <property type="entry name" value="His_kinase_dom"/>
</dbReference>
<evidence type="ECO:0000256" key="3">
    <source>
        <dbReference type="ARBA" id="ARBA00022679"/>
    </source>
</evidence>
<dbReference type="EMBL" id="AMCW01000003">
    <property type="protein sequence ID" value="EKK04629.1"/>
    <property type="molecule type" value="Genomic_DNA"/>
</dbReference>
<proteinExistence type="predicted"/>
<dbReference type="PATRIC" id="fig|993517.3.peg.78"/>
<dbReference type="PANTHER" id="PTHR43065">
    <property type="entry name" value="SENSOR HISTIDINE KINASE"/>
    <property type="match status" value="1"/>
</dbReference>
<accession>K5DP26</accession>
<dbReference type="Pfam" id="PF02518">
    <property type="entry name" value="HATPase_c"/>
    <property type="match status" value="1"/>
</dbReference>
<evidence type="ECO:0000313" key="10">
    <source>
        <dbReference type="Proteomes" id="UP000007993"/>
    </source>
</evidence>
<dbReference type="SMART" id="SM00387">
    <property type="entry name" value="HATPase_c"/>
    <property type="match status" value="1"/>
</dbReference>
<dbReference type="GO" id="GO:0000160">
    <property type="term" value="P:phosphorelay signal transduction system"/>
    <property type="evidence" value="ECO:0007669"/>
    <property type="project" value="UniProtKB-KW"/>
</dbReference>
<evidence type="ECO:0000259" key="8">
    <source>
        <dbReference type="PROSITE" id="PS50109"/>
    </source>
</evidence>
<keyword evidence="4" id="KW-0547">Nucleotide-binding</keyword>
<evidence type="ECO:0000256" key="2">
    <source>
        <dbReference type="ARBA" id="ARBA00012438"/>
    </source>
</evidence>